<dbReference type="OrthoDB" id="6113916at2"/>
<organism evidence="2 3">
    <name type="scientific">Pseudoalteromonas aurantia</name>
    <dbReference type="NCBI Taxonomy" id="43654"/>
    <lineage>
        <taxon>Bacteria</taxon>
        <taxon>Pseudomonadati</taxon>
        <taxon>Pseudomonadota</taxon>
        <taxon>Gammaproteobacteria</taxon>
        <taxon>Alteromonadales</taxon>
        <taxon>Pseudoalteromonadaceae</taxon>
        <taxon>Pseudoalteromonas</taxon>
    </lineage>
</organism>
<evidence type="ECO:0000256" key="1">
    <source>
        <dbReference type="ARBA" id="ARBA00023186"/>
    </source>
</evidence>
<dbReference type="Proteomes" id="UP000307217">
    <property type="component" value="Unassembled WGS sequence"/>
</dbReference>
<dbReference type="EMBL" id="PNBX01000204">
    <property type="protein sequence ID" value="TMO60413.1"/>
    <property type="molecule type" value="Genomic_DNA"/>
</dbReference>
<dbReference type="SUPFAM" id="SSF46565">
    <property type="entry name" value="Chaperone J-domain"/>
    <property type="match status" value="1"/>
</dbReference>
<dbReference type="RefSeq" id="WP_138593839.1">
    <property type="nucleotide sequence ID" value="NZ_PNBX01000204.1"/>
</dbReference>
<accession>A0A5S3UUD3</accession>
<dbReference type="AlphaFoldDB" id="A0A5S3UUD3"/>
<comment type="caution">
    <text evidence="2">The sequence shown here is derived from an EMBL/GenBank/DDBJ whole genome shotgun (WGS) entry which is preliminary data.</text>
</comment>
<reference evidence="3" key="2">
    <citation type="submission" date="2019-06" db="EMBL/GenBank/DDBJ databases">
        <title>Co-occurence of chitin degradation, pigmentation and bioactivity in marine Pseudoalteromonas.</title>
        <authorList>
            <person name="Sonnenschein E.C."/>
            <person name="Bech P.K."/>
        </authorList>
    </citation>
    <scope>NUCLEOTIDE SEQUENCE [LARGE SCALE GENOMIC DNA]</scope>
    <source>
        <strain evidence="3">S3790</strain>
    </source>
</reference>
<proteinExistence type="predicted"/>
<dbReference type="InterPro" id="IPR036869">
    <property type="entry name" value="J_dom_sf"/>
</dbReference>
<keyword evidence="1" id="KW-0143">Chaperone</keyword>
<protein>
    <recommendedName>
        <fullName evidence="4">J domain-containing protein</fullName>
    </recommendedName>
</protein>
<evidence type="ECO:0000313" key="3">
    <source>
        <dbReference type="Proteomes" id="UP000307217"/>
    </source>
</evidence>
<evidence type="ECO:0008006" key="4">
    <source>
        <dbReference type="Google" id="ProtNLM"/>
    </source>
</evidence>
<name>A0A5S3UUD3_9GAMM</name>
<reference evidence="2 3" key="1">
    <citation type="submission" date="2018-01" db="EMBL/GenBank/DDBJ databases">
        <authorList>
            <person name="Paulsen S."/>
            <person name="Gram L.K."/>
        </authorList>
    </citation>
    <scope>NUCLEOTIDE SEQUENCE [LARGE SCALE GENOMIC DNA]</scope>
    <source>
        <strain evidence="2 3">S3790</strain>
    </source>
</reference>
<evidence type="ECO:0000313" key="2">
    <source>
        <dbReference type="EMBL" id="TMO60413.1"/>
    </source>
</evidence>
<gene>
    <name evidence="2" type="ORF">CWC19_21170</name>
</gene>
<sequence length="399" mass="46899">MESSQAGLTIVKNHPKQISNSNELHTLWLRIEKHQKRNLNYAKKLKNTYDFFQAVALEKELEFANCIIMQVKHLAGFILRKSLSNTEREHLIQWIDEDLAYLQSHPFVDQVSVNQAITYVNEQHKGYLKEHPQEIDESEIHALRRQLDEEFNGLFDLNDDQLRELLMDPEKIVEHIAKLQDEFQSKNHQDSHDEDAIFEESFGGFDEGEHAWTNGSERLNNKLDKLFKSSQLNKMYKRVASKLHPDKGVDDEDRVQKHSQMQALSEAKKNNDGYTILKLYLTYFNDTELDGDTLANLKPMLEAKIQKLNQEYRTLQYGDDMASLVWQNFKQRTIKKTEQAIEQHATKLHFDCDEMRQFIATHTTVKAIKSKLKSRMKLNNMFFIDELEKQLQNGGFYFE</sequence>